<keyword evidence="3" id="KW-1185">Reference proteome</keyword>
<reference evidence="2" key="1">
    <citation type="journal article" date="2014" name="Int. J. Syst. Evol. Microbiol.">
        <title>Complete genome sequence of Corynebacterium casei LMG S-19264T (=DSM 44701T), isolated from a smear-ripened cheese.</title>
        <authorList>
            <consortium name="US DOE Joint Genome Institute (JGI-PGF)"/>
            <person name="Walter F."/>
            <person name="Albersmeier A."/>
            <person name="Kalinowski J."/>
            <person name="Ruckert C."/>
        </authorList>
    </citation>
    <scope>NUCLEOTIDE SEQUENCE</scope>
    <source>
        <strain evidence="2">KCTC 12870</strain>
    </source>
</reference>
<name>A0A8J3DLK4_9BACT</name>
<dbReference type="InterPro" id="IPR011330">
    <property type="entry name" value="Glyco_hydro/deAcase_b/a-brl"/>
</dbReference>
<sequence>MSVSGLKFELNCVVGEVSVDSASFFALFEGMRLALKIDVDTDRGTREGVEPLMRICEKHGASATFLFSLGPDNTGKAIRRIFRPGFLQKVRRTNVAENYGLRTLLNGTLLPAPKIGKRNADTMRAVQDAGFAVGIHCWDHFKWQDYLHKMRLERIQMDYARAAWTFEEIFDAPARCAGAPGWQSNERSLDIYDAANLLWASDTRWPTPWATRAPRAPIAFFPRIGETTFETLHFSTTLPTLDELLGREEYPDDEINRYLIGLLKQGVDHVHTLHAELEGLHYASLFDDLLARAKAEGVEFFDLTTEAETLLADRSAIPVCAVHQGVIDGRSGELAVQGAVV</sequence>
<evidence type="ECO:0000313" key="2">
    <source>
        <dbReference type="EMBL" id="GHC07951.1"/>
    </source>
</evidence>
<dbReference type="Pfam" id="PF01522">
    <property type="entry name" value="Polysacc_deac_1"/>
    <property type="match status" value="1"/>
</dbReference>
<accession>A0A8J3DLK4</accession>
<dbReference type="SUPFAM" id="SSF88713">
    <property type="entry name" value="Glycoside hydrolase/deacetylase"/>
    <property type="match status" value="1"/>
</dbReference>
<gene>
    <name evidence="2" type="ORF">GCM10007047_26490</name>
</gene>
<dbReference type="EMBL" id="BMXG01000018">
    <property type="protein sequence ID" value="GHC07951.1"/>
    <property type="molecule type" value="Genomic_DNA"/>
</dbReference>
<dbReference type="Gene3D" id="3.20.20.370">
    <property type="entry name" value="Glycoside hydrolase/deacetylase"/>
    <property type="match status" value="1"/>
</dbReference>
<dbReference type="GO" id="GO:0005975">
    <property type="term" value="P:carbohydrate metabolic process"/>
    <property type="evidence" value="ECO:0007669"/>
    <property type="project" value="InterPro"/>
</dbReference>
<proteinExistence type="predicted"/>
<dbReference type="RefSeq" id="WP_200163191.1">
    <property type="nucleotide sequence ID" value="NZ_BMXG01000018.1"/>
</dbReference>
<organism evidence="2 3">
    <name type="scientific">Cerasicoccus arenae</name>
    <dbReference type="NCBI Taxonomy" id="424488"/>
    <lineage>
        <taxon>Bacteria</taxon>
        <taxon>Pseudomonadati</taxon>
        <taxon>Verrucomicrobiota</taxon>
        <taxon>Opitutia</taxon>
        <taxon>Puniceicoccales</taxon>
        <taxon>Cerasicoccaceae</taxon>
        <taxon>Cerasicoccus</taxon>
    </lineage>
</organism>
<evidence type="ECO:0000313" key="3">
    <source>
        <dbReference type="Proteomes" id="UP000642829"/>
    </source>
</evidence>
<dbReference type="PROSITE" id="PS51677">
    <property type="entry name" value="NODB"/>
    <property type="match status" value="1"/>
</dbReference>
<dbReference type="Proteomes" id="UP000642829">
    <property type="component" value="Unassembled WGS sequence"/>
</dbReference>
<dbReference type="InterPro" id="IPR002509">
    <property type="entry name" value="NODB_dom"/>
</dbReference>
<dbReference type="GO" id="GO:0016810">
    <property type="term" value="F:hydrolase activity, acting on carbon-nitrogen (but not peptide) bonds"/>
    <property type="evidence" value="ECO:0007669"/>
    <property type="project" value="InterPro"/>
</dbReference>
<evidence type="ECO:0000259" key="1">
    <source>
        <dbReference type="PROSITE" id="PS51677"/>
    </source>
</evidence>
<reference evidence="2" key="2">
    <citation type="submission" date="2020-09" db="EMBL/GenBank/DDBJ databases">
        <authorList>
            <person name="Sun Q."/>
            <person name="Kim S."/>
        </authorList>
    </citation>
    <scope>NUCLEOTIDE SEQUENCE</scope>
    <source>
        <strain evidence="2">KCTC 12870</strain>
    </source>
</reference>
<feature type="domain" description="NodB homology" evidence="1">
    <location>
        <begin position="31"/>
        <end position="301"/>
    </location>
</feature>
<dbReference type="AlphaFoldDB" id="A0A8J3DLK4"/>
<protein>
    <submittedName>
        <fullName evidence="2">Polysaccharide deacetylase</fullName>
    </submittedName>
</protein>
<comment type="caution">
    <text evidence="2">The sequence shown here is derived from an EMBL/GenBank/DDBJ whole genome shotgun (WGS) entry which is preliminary data.</text>
</comment>